<feature type="compositionally biased region" description="Polar residues" evidence="1">
    <location>
        <begin position="208"/>
        <end position="233"/>
    </location>
</feature>
<feature type="compositionally biased region" description="Low complexity" evidence="1">
    <location>
        <begin position="189"/>
        <end position="201"/>
    </location>
</feature>
<sequence>IPSQSTRHSTVATECLSKNTEENLLSLKNSLNDCSNQVILAKASQEHHLSEETKCSASLFSSQCSELEDLTANTNTQDPFLIGSSKQMRHQSESQGVGLSDKELVSDDEERGTGLEENNQEEQSMDSNLGEAASGCESETSVSEDCSGLSSQSDILTTQQRDTMQDNLIKLQQEMAELEAVLEQHGSQPSNSYPSIISDSSALEDLQNPEQSTSEKVLTSQKSSEYPISQNPEGLSADKFE</sequence>
<dbReference type="EMBL" id="NBAG03000371">
    <property type="protein sequence ID" value="PNI33734.1"/>
    <property type="molecule type" value="Genomic_DNA"/>
</dbReference>
<comment type="caution">
    <text evidence="2">The sequence shown here is derived from an EMBL/GenBank/DDBJ whole genome shotgun (WGS) entry which is preliminary data.</text>
</comment>
<feature type="non-terminal residue" evidence="2">
    <location>
        <position position="1"/>
    </location>
</feature>
<feature type="compositionally biased region" description="Polar residues" evidence="1">
    <location>
        <begin position="137"/>
        <end position="159"/>
    </location>
</feature>
<gene>
    <name evidence="2" type="ORF">CK820_G0038928</name>
</gene>
<proteinExistence type="predicted"/>
<feature type="region of interest" description="Disordered" evidence="1">
    <location>
        <begin position="86"/>
        <end position="159"/>
    </location>
</feature>
<reference evidence="2 3" key="1">
    <citation type="submission" date="2017-12" db="EMBL/GenBank/DDBJ databases">
        <title>High-resolution comparative analysis of great ape genomes.</title>
        <authorList>
            <person name="Pollen A."/>
            <person name="Hastie A."/>
            <person name="Hormozdiari F."/>
            <person name="Dougherty M."/>
            <person name="Liu R."/>
            <person name="Chaisson M."/>
            <person name="Hoppe E."/>
            <person name="Hill C."/>
            <person name="Pang A."/>
            <person name="Hillier L."/>
            <person name="Baker C."/>
            <person name="Armstrong J."/>
            <person name="Shendure J."/>
            <person name="Paten B."/>
            <person name="Wilson R."/>
            <person name="Chao H."/>
            <person name="Schneider V."/>
            <person name="Ventura M."/>
            <person name="Kronenberg Z."/>
            <person name="Murali S."/>
            <person name="Gordon D."/>
            <person name="Cantsilieris S."/>
            <person name="Munson K."/>
            <person name="Nelson B."/>
            <person name="Raja A."/>
            <person name="Underwood J."/>
            <person name="Diekhans M."/>
            <person name="Fiddes I."/>
            <person name="Haussler D."/>
            <person name="Eichler E."/>
        </authorList>
    </citation>
    <scope>NUCLEOTIDE SEQUENCE [LARGE SCALE GENOMIC DNA]</scope>
    <source>
        <strain evidence="2">Yerkes chimp pedigree #C0471</strain>
    </source>
</reference>
<evidence type="ECO:0000256" key="1">
    <source>
        <dbReference type="SAM" id="MobiDB-lite"/>
    </source>
</evidence>
<evidence type="ECO:0000313" key="2">
    <source>
        <dbReference type="EMBL" id="PNI33734.1"/>
    </source>
</evidence>
<accession>A0A2J8KFC8</accession>
<protein>
    <submittedName>
        <fullName evidence="2">BRCA1 isoform 30</fullName>
    </submittedName>
</protein>
<feature type="region of interest" description="Disordered" evidence="1">
    <location>
        <begin position="181"/>
        <end position="241"/>
    </location>
</feature>
<dbReference type="AlphaFoldDB" id="A0A2J8KFC8"/>
<name>A0A2J8KFC8_PANTR</name>
<evidence type="ECO:0000313" key="3">
    <source>
        <dbReference type="Proteomes" id="UP000236370"/>
    </source>
</evidence>
<dbReference type="Proteomes" id="UP000236370">
    <property type="component" value="Unassembled WGS sequence"/>
</dbReference>
<organism evidence="2 3">
    <name type="scientific">Pan troglodytes</name>
    <name type="common">Chimpanzee</name>
    <dbReference type="NCBI Taxonomy" id="9598"/>
    <lineage>
        <taxon>Eukaryota</taxon>
        <taxon>Metazoa</taxon>
        <taxon>Chordata</taxon>
        <taxon>Craniata</taxon>
        <taxon>Vertebrata</taxon>
        <taxon>Euteleostomi</taxon>
        <taxon>Mammalia</taxon>
        <taxon>Eutheria</taxon>
        <taxon>Euarchontoglires</taxon>
        <taxon>Primates</taxon>
        <taxon>Haplorrhini</taxon>
        <taxon>Catarrhini</taxon>
        <taxon>Hominidae</taxon>
        <taxon>Pan</taxon>
    </lineage>
</organism>
<feature type="non-terminal residue" evidence="2">
    <location>
        <position position="241"/>
    </location>
</feature>